<evidence type="ECO:0000259" key="12">
    <source>
        <dbReference type="Pfam" id="PF23860"/>
    </source>
</evidence>
<keyword evidence="8 10" id="KW-1133">Transmembrane helix</keyword>
<dbReference type="PANTHER" id="PTHR12640">
    <property type="entry name" value="RIBOPHORIN II"/>
    <property type="match status" value="1"/>
</dbReference>
<evidence type="ECO:0000313" key="15">
    <source>
        <dbReference type="EMBL" id="CAK9204246.1"/>
    </source>
</evidence>
<accession>A0ABP0TSZ4</accession>
<evidence type="ECO:0000256" key="7">
    <source>
        <dbReference type="ARBA" id="ARBA00022824"/>
    </source>
</evidence>
<comment type="similarity">
    <text evidence="4 10">Belongs to the SWP1 family.</text>
</comment>
<evidence type="ECO:0000256" key="9">
    <source>
        <dbReference type="ARBA" id="ARBA00023136"/>
    </source>
</evidence>
<evidence type="ECO:0000256" key="1">
    <source>
        <dbReference type="ARBA" id="ARBA00002791"/>
    </source>
</evidence>
<evidence type="ECO:0000259" key="13">
    <source>
        <dbReference type="Pfam" id="PF23861"/>
    </source>
</evidence>
<evidence type="ECO:0000256" key="8">
    <source>
        <dbReference type="ARBA" id="ARBA00022989"/>
    </source>
</evidence>
<feature type="chain" id="PRO_5044994529" description="Dolichyl-diphosphooligosaccharide--protein glycosyltransferase subunit 2" evidence="10">
    <location>
        <begin position="35"/>
        <end position="705"/>
    </location>
</feature>
<dbReference type="Pfam" id="PF25147">
    <property type="entry name" value="Ribophorin_II_C"/>
    <property type="match status" value="1"/>
</dbReference>
<feature type="domain" description="Ribophorin II second" evidence="13">
    <location>
        <begin position="331"/>
        <end position="432"/>
    </location>
</feature>
<keyword evidence="5 10" id="KW-0812">Transmembrane</keyword>
<feature type="transmembrane region" description="Helical" evidence="10">
    <location>
        <begin position="642"/>
        <end position="664"/>
    </location>
</feature>
<comment type="pathway">
    <text evidence="3 10">Protein modification; protein glycosylation.</text>
</comment>
<keyword evidence="6 10" id="KW-0732">Signal</keyword>
<evidence type="ECO:0000256" key="3">
    <source>
        <dbReference type="ARBA" id="ARBA00004922"/>
    </source>
</evidence>
<evidence type="ECO:0000256" key="2">
    <source>
        <dbReference type="ARBA" id="ARBA00004477"/>
    </source>
</evidence>
<dbReference type="InterPro" id="IPR055374">
    <property type="entry name" value="Ribophorin_II_3rd"/>
</dbReference>
<reference evidence="15" key="1">
    <citation type="submission" date="2024-02" db="EMBL/GenBank/DDBJ databases">
        <authorList>
            <consortium name="ELIXIR-Norway"/>
            <consortium name="Elixir Norway"/>
        </authorList>
    </citation>
    <scope>NUCLEOTIDE SEQUENCE</scope>
</reference>
<feature type="domain" description="Ribophorin II N-terminal" evidence="11">
    <location>
        <begin position="41"/>
        <end position="322"/>
    </location>
</feature>
<evidence type="ECO:0000259" key="14">
    <source>
        <dbReference type="Pfam" id="PF25147"/>
    </source>
</evidence>
<feature type="signal peptide" evidence="10">
    <location>
        <begin position="1"/>
        <end position="34"/>
    </location>
</feature>
<comment type="subcellular location">
    <subcellularLocation>
        <location evidence="2 10">Endoplasmic reticulum membrane</location>
        <topology evidence="2 10">Multi-pass membrane protein</topology>
    </subcellularLocation>
</comment>
<evidence type="ECO:0000313" key="16">
    <source>
        <dbReference type="Proteomes" id="UP001497512"/>
    </source>
</evidence>
<evidence type="ECO:0000256" key="10">
    <source>
        <dbReference type="RuleBase" id="RU366029"/>
    </source>
</evidence>
<organism evidence="15 16">
    <name type="scientific">Sphagnum troendelagicum</name>
    <dbReference type="NCBI Taxonomy" id="128251"/>
    <lineage>
        <taxon>Eukaryota</taxon>
        <taxon>Viridiplantae</taxon>
        <taxon>Streptophyta</taxon>
        <taxon>Embryophyta</taxon>
        <taxon>Bryophyta</taxon>
        <taxon>Sphagnophytina</taxon>
        <taxon>Sphagnopsida</taxon>
        <taxon>Sphagnales</taxon>
        <taxon>Sphagnaceae</taxon>
        <taxon>Sphagnum</taxon>
    </lineage>
</organism>
<evidence type="ECO:0000259" key="11">
    <source>
        <dbReference type="Pfam" id="PF05817"/>
    </source>
</evidence>
<comment type="function">
    <text evidence="1 10">Subunit of the oligosaccharyl transferase (OST) complex that catalyzes the initial transfer of a defined glycan (Glc(3)Man(9)GlcNAc(2) in eukaryotes) from the lipid carrier dolichol-pyrophosphate to an asparagine residue within an Asn-X-Ser/Thr consensus motif in nascent polypeptide chains, the first step in protein N-glycosylation. N-glycosylation occurs cotranslationally and the complex associates with the Sec61 complex at the channel-forming translocon complex that mediates protein translocation across the endoplasmic reticulum (ER). All subunits are required for a maximal enzyme activity.</text>
</comment>
<dbReference type="Pfam" id="PF05817">
    <property type="entry name" value="Ribophorin_II"/>
    <property type="match status" value="1"/>
</dbReference>
<dbReference type="Pfam" id="PF23861">
    <property type="entry name" value="Ribophorin_II_2nd"/>
    <property type="match status" value="1"/>
</dbReference>
<feature type="domain" description="Ribophorin II third" evidence="12">
    <location>
        <begin position="441"/>
        <end position="564"/>
    </location>
</feature>
<protein>
    <recommendedName>
        <fullName evidence="10">Dolichyl-diphosphooligosaccharide--protein glycosyltransferase subunit 2</fullName>
    </recommendedName>
    <alternativeName>
        <fullName evidence="10">Ribophorin-2</fullName>
    </alternativeName>
</protein>
<dbReference type="EMBL" id="OZ019906">
    <property type="protein sequence ID" value="CAK9204246.1"/>
    <property type="molecule type" value="Genomic_DNA"/>
</dbReference>
<feature type="transmembrane region" description="Helical" evidence="10">
    <location>
        <begin position="676"/>
        <end position="696"/>
    </location>
</feature>
<comment type="subunit">
    <text evidence="10">Component of the oligosaccharyltransferase (OST) complex.</text>
</comment>
<keyword evidence="9 10" id="KW-0472">Membrane</keyword>
<name>A0ABP0TSZ4_9BRYO</name>
<keyword evidence="7 10" id="KW-0256">Endoplasmic reticulum</keyword>
<evidence type="ECO:0000256" key="6">
    <source>
        <dbReference type="ARBA" id="ARBA00022729"/>
    </source>
</evidence>
<dbReference type="InterPro" id="IPR055375">
    <property type="entry name" value="Ribophorin_II_2nd"/>
</dbReference>
<dbReference type="InterPro" id="IPR008814">
    <property type="entry name" value="Swp1"/>
</dbReference>
<feature type="transmembrane region" description="Helical" evidence="10">
    <location>
        <begin position="607"/>
        <end position="630"/>
    </location>
</feature>
<keyword evidence="16" id="KW-1185">Reference proteome</keyword>
<dbReference type="InterPro" id="IPR056790">
    <property type="entry name" value="Ribophorin_II_C"/>
</dbReference>
<dbReference type="InterPro" id="IPR055373">
    <property type="entry name" value="Ribophorin_II_N"/>
</dbReference>
<dbReference type="Pfam" id="PF23860">
    <property type="entry name" value="Ribophorin_II_3rd"/>
    <property type="match status" value="1"/>
</dbReference>
<dbReference type="PANTHER" id="PTHR12640:SF0">
    <property type="entry name" value="DOLICHYL-DIPHOSPHOOLIGOSACCHARIDE--PROTEIN GLYCOSYLTRANSFERASE SUBUNIT 2"/>
    <property type="match status" value="1"/>
</dbReference>
<dbReference type="Proteomes" id="UP001497512">
    <property type="component" value="Chromosome 14"/>
</dbReference>
<evidence type="ECO:0000256" key="5">
    <source>
        <dbReference type="ARBA" id="ARBA00022692"/>
    </source>
</evidence>
<evidence type="ECO:0000256" key="4">
    <source>
        <dbReference type="ARBA" id="ARBA00009038"/>
    </source>
</evidence>
<feature type="domain" description="Ribophorin II C-terminal" evidence="14">
    <location>
        <begin position="597"/>
        <end position="696"/>
    </location>
</feature>
<proteinExistence type="inferred from homology"/>
<gene>
    <name evidence="15" type="ORF">CSSPTR1EN2_LOCUS7290</name>
</gene>
<sequence length="705" mass="75915">MANTAPGASPPVVAYLRWLLLGWLLAAVCQMVTASTVLQPLSDGDKEAIAGYFVADADGFYGSLQETYHAVKALEILERSDVESQKICEAVVKSSSISVEDAFYVVKITEVLQCPQGAEVAKVVVPILQAGVVNANSLLELHYSVGALATIKGWSSNSAVHKDALSDVFTLLKELARPDGTWHYSKSDSESSVKAAGLFPPFSFPTTAIVLQLFWQSQNVCMIACIGSVKTAAIKLFGNLESHGQGVFYFSESKDETSQGGGALAATWAVLRGSAALAAVLPVNLKVEKEKVFGIANFLLRTGLALSPTEAFYQLDSLSVLEDYRPAVPIIVQPSSILSLNSNNNLEVAVTTVLGKPVPQVEVALVSAHHIGADSPPVWSSQNFNYIEDSGKYGCDFLSAISGLGKYKLRLEVKPKEHSSYTSGGLVTSSVTVVSAITVSNVQLAVLDSDSGIPDFSAVLDFEKQEKTSLSANHLQKLHLSFELTSPSGSSFKPQQVFLKLVHETHVEHLYLVKSSGKGFELTLDFLGLVEKLQYLSGTYSVVLIVGDETMENSFVWTLASLDLDLPEAPEGTALPPTVPVEVNARFAPKPEIAHIFRQPEKRPPILLSNVFLGLTLLPLIGFFVGLRYLGANIKLFPTTGLLGVAAFSFHGAIASILLLYFLFWLKLDLFTTLKVLGFLALLTLLPGHSILSYLADLSTKQKTS</sequence>